<dbReference type="EMBL" id="JBHTJA010000008">
    <property type="protein sequence ID" value="MFD0900067.1"/>
    <property type="molecule type" value="Genomic_DNA"/>
</dbReference>
<dbReference type="RefSeq" id="WP_378296992.1">
    <property type="nucleotide sequence ID" value="NZ_JBHTJA010000008.1"/>
</dbReference>
<evidence type="ECO:0008006" key="4">
    <source>
        <dbReference type="Google" id="ProtNLM"/>
    </source>
</evidence>
<accession>A0ABW3EL89</accession>
<proteinExistence type="predicted"/>
<dbReference type="Proteomes" id="UP001596972">
    <property type="component" value="Unassembled WGS sequence"/>
</dbReference>
<organism evidence="2 3">
    <name type="scientific">Actinomadura sediminis</name>
    <dbReference type="NCBI Taxonomy" id="1038904"/>
    <lineage>
        <taxon>Bacteria</taxon>
        <taxon>Bacillati</taxon>
        <taxon>Actinomycetota</taxon>
        <taxon>Actinomycetes</taxon>
        <taxon>Streptosporangiales</taxon>
        <taxon>Thermomonosporaceae</taxon>
        <taxon>Actinomadura</taxon>
    </lineage>
</organism>
<keyword evidence="3" id="KW-1185">Reference proteome</keyword>
<sequence length="490" mass="53390">MSALARQHLTELRRTLHAPETIAQARHPAVPAELSRLTTVLARYHDRLTTGFGVPHPDEHGVRDAARRSALLLSDAQLTLGAPSATEMPATELAGRLRSVSVALGCGLDLLASHFPTAPDQPTSDSAAVINATDTARSLMYDLAEYTATCAHLSQQAASPSAEAAGPLLQAAVISRVFGQHSRELASAIPFRTTPERIPPRPGEGFAELLNGIHASVQRLKNPQAPVCVATWRYLATAAAVTSDINHKLILSLARRLEELHEDTPGAIFNETAMAANRTRWKWRLVVKHWNRLPGYFGPPDSPISTDASDLIVRLGRLVYSDPDWRPSPRSTYLIRPLDELARTSAQATEVAAASLKAFDACNTIAHHRRAASRDAAVIIAIEKENLNHPRYPDVPKWHNRAIQLFNRYEVAESEGHNAANLLRNAIQSIEANQKTATPHPMAEQQTAAPLDAFPTSLAKHLATQQLHDTPSRQPPSGNISRPDRSGPSR</sequence>
<reference evidence="3" key="1">
    <citation type="journal article" date="2019" name="Int. J. Syst. Evol. Microbiol.">
        <title>The Global Catalogue of Microorganisms (GCM) 10K type strain sequencing project: providing services to taxonomists for standard genome sequencing and annotation.</title>
        <authorList>
            <consortium name="The Broad Institute Genomics Platform"/>
            <consortium name="The Broad Institute Genome Sequencing Center for Infectious Disease"/>
            <person name="Wu L."/>
            <person name="Ma J."/>
        </authorList>
    </citation>
    <scope>NUCLEOTIDE SEQUENCE [LARGE SCALE GENOMIC DNA]</scope>
    <source>
        <strain evidence="3">JCM 31202</strain>
    </source>
</reference>
<evidence type="ECO:0000313" key="3">
    <source>
        <dbReference type="Proteomes" id="UP001596972"/>
    </source>
</evidence>
<comment type="caution">
    <text evidence="2">The sequence shown here is derived from an EMBL/GenBank/DDBJ whole genome shotgun (WGS) entry which is preliminary data.</text>
</comment>
<feature type="region of interest" description="Disordered" evidence="1">
    <location>
        <begin position="459"/>
        <end position="490"/>
    </location>
</feature>
<evidence type="ECO:0000313" key="2">
    <source>
        <dbReference type="EMBL" id="MFD0900067.1"/>
    </source>
</evidence>
<name>A0ABW3EL89_9ACTN</name>
<evidence type="ECO:0000256" key="1">
    <source>
        <dbReference type="SAM" id="MobiDB-lite"/>
    </source>
</evidence>
<protein>
    <recommendedName>
        <fullName evidence="4">CHAD domain-containing protein</fullName>
    </recommendedName>
</protein>
<gene>
    <name evidence="2" type="ORF">ACFQ11_06655</name>
</gene>